<dbReference type="GO" id="GO:0009143">
    <property type="term" value="P:nucleoside triphosphate catabolic process"/>
    <property type="evidence" value="ECO:0007669"/>
    <property type="project" value="InterPro"/>
</dbReference>
<gene>
    <name evidence="2" type="ORF">CLORY_09200</name>
</gene>
<dbReference type="Pfam" id="PF01725">
    <property type="entry name" value="Ham1p_like"/>
    <property type="match status" value="1"/>
</dbReference>
<evidence type="ECO:0000313" key="3">
    <source>
        <dbReference type="Proteomes" id="UP000190080"/>
    </source>
</evidence>
<keyword evidence="3" id="KW-1185">Reference proteome</keyword>
<dbReference type="Gene3D" id="3.90.950.10">
    <property type="match status" value="1"/>
</dbReference>
<protein>
    <submittedName>
        <fullName evidence="2">Non-canonical purine NTP pyrophosphatase</fullName>
        <ecNumber evidence="2">3.6.1.19</ecNumber>
    </submittedName>
</protein>
<evidence type="ECO:0000256" key="1">
    <source>
        <dbReference type="ARBA" id="ARBA00022801"/>
    </source>
</evidence>
<dbReference type="GO" id="GO:0047429">
    <property type="term" value="F:nucleoside triphosphate diphosphatase activity"/>
    <property type="evidence" value="ECO:0007669"/>
    <property type="project" value="InterPro"/>
</dbReference>
<dbReference type="SUPFAM" id="SSF52972">
    <property type="entry name" value="ITPase-like"/>
    <property type="match status" value="1"/>
</dbReference>
<dbReference type="RefSeq" id="WP_079422353.1">
    <property type="nucleotide sequence ID" value="NZ_MZGV01000007.1"/>
</dbReference>
<dbReference type="Proteomes" id="UP000190080">
    <property type="component" value="Unassembled WGS sequence"/>
</dbReference>
<proteinExistence type="predicted"/>
<dbReference type="OrthoDB" id="9793950at2"/>
<organism evidence="2 3">
    <name type="scientific">Clostridium oryzae</name>
    <dbReference type="NCBI Taxonomy" id="1450648"/>
    <lineage>
        <taxon>Bacteria</taxon>
        <taxon>Bacillati</taxon>
        <taxon>Bacillota</taxon>
        <taxon>Clostridia</taxon>
        <taxon>Eubacteriales</taxon>
        <taxon>Clostridiaceae</taxon>
        <taxon>Clostridium</taxon>
    </lineage>
</organism>
<dbReference type="AlphaFoldDB" id="A0A1V4IWE1"/>
<name>A0A1V4IWE1_9CLOT</name>
<keyword evidence="1 2" id="KW-0378">Hydrolase</keyword>
<dbReference type="STRING" id="1450648.CLORY_09200"/>
<accession>A0A1V4IWE1</accession>
<dbReference type="InterPro" id="IPR002637">
    <property type="entry name" value="RdgB/HAM1"/>
</dbReference>
<evidence type="ECO:0000313" key="2">
    <source>
        <dbReference type="EMBL" id="OPJ63737.1"/>
    </source>
</evidence>
<dbReference type="EC" id="3.6.1.19" evidence="2"/>
<dbReference type="EMBL" id="MZGV01000007">
    <property type="protein sequence ID" value="OPJ63737.1"/>
    <property type="molecule type" value="Genomic_DNA"/>
</dbReference>
<sequence length="210" mass="23890">MRLLYGTTNAGKLDSMKRRLRNIDVEVVGLNELNIEKISVEETGNNPLENAVIKAKAYYDKYRIPLFSCDTGLYIDGLEESRQPGVYVRRADGGIELDDEQMLEYYTNLAKELGGSVKAQYRNAICLIMDDNNIFKYDGEDIGLDKFIITDKPYPKMTKGFPLDSISIDIATGKYFIEMDDEVTDEESGEDGFARFIGRALQIYNQRCNK</sequence>
<comment type="caution">
    <text evidence="2">The sequence shown here is derived from an EMBL/GenBank/DDBJ whole genome shotgun (WGS) entry which is preliminary data.</text>
</comment>
<reference evidence="2 3" key="1">
    <citation type="submission" date="2017-03" db="EMBL/GenBank/DDBJ databases">
        <title>Genome sequence of Clostridium oryzae DSM 28571.</title>
        <authorList>
            <person name="Poehlein A."/>
            <person name="Daniel R."/>
        </authorList>
    </citation>
    <scope>NUCLEOTIDE SEQUENCE [LARGE SCALE GENOMIC DNA]</scope>
    <source>
        <strain evidence="2 3">DSM 28571</strain>
    </source>
</reference>
<dbReference type="InterPro" id="IPR029001">
    <property type="entry name" value="ITPase-like_fam"/>
</dbReference>